<name>A0A840U216_9BACT</name>
<dbReference type="RefSeq" id="WP_184177503.1">
    <property type="nucleotide sequence ID" value="NZ_JACHGF010000009.1"/>
</dbReference>
<feature type="chain" id="PRO_5032570236" evidence="1">
    <location>
        <begin position="20"/>
        <end position="64"/>
    </location>
</feature>
<accession>A0A840U216</accession>
<dbReference type="EMBL" id="JACHGF010000009">
    <property type="protein sequence ID" value="MBB5286408.1"/>
    <property type="molecule type" value="Genomic_DNA"/>
</dbReference>
<keyword evidence="3" id="KW-1185">Reference proteome</keyword>
<evidence type="ECO:0000256" key="1">
    <source>
        <dbReference type="SAM" id="SignalP"/>
    </source>
</evidence>
<gene>
    <name evidence="2" type="ORF">HNQ92_004568</name>
</gene>
<sequence>MKQPTLLALFLLSILSAHSQTKKETASEAQSDQVPLHLDKANKVWLMTYFRQRYPTRNTSISSG</sequence>
<dbReference type="Proteomes" id="UP000557307">
    <property type="component" value="Unassembled WGS sequence"/>
</dbReference>
<evidence type="ECO:0000313" key="2">
    <source>
        <dbReference type="EMBL" id="MBB5286408.1"/>
    </source>
</evidence>
<keyword evidence="1" id="KW-0732">Signal</keyword>
<evidence type="ECO:0000313" key="3">
    <source>
        <dbReference type="Proteomes" id="UP000557307"/>
    </source>
</evidence>
<dbReference type="AlphaFoldDB" id="A0A840U216"/>
<organism evidence="2 3">
    <name type="scientific">Rhabdobacter roseus</name>
    <dbReference type="NCBI Taxonomy" id="1655419"/>
    <lineage>
        <taxon>Bacteria</taxon>
        <taxon>Pseudomonadati</taxon>
        <taxon>Bacteroidota</taxon>
        <taxon>Cytophagia</taxon>
        <taxon>Cytophagales</taxon>
        <taxon>Cytophagaceae</taxon>
        <taxon>Rhabdobacter</taxon>
    </lineage>
</organism>
<feature type="signal peptide" evidence="1">
    <location>
        <begin position="1"/>
        <end position="19"/>
    </location>
</feature>
<proteinExistence type="predicted"/>
<protein>
    <submittedName>
        <fullName evidence="2">Uncharacterized protein</fullName>
    </submittedName>
</protein>
<reference evidence="2 3" key="1">
    <citation type="submission" date="2020-08" db="EMBL/GenBank/DDBJ databases">
        <title>Genomic Encyclopedia of Type Strains, Phase IV (KMG-IV): sequencing the most valuable type-strain genomes for metagenomic binning, comparative biology and taxonomic classification.</title>
        <authorList>
            <person name="Goeker M."/>
        </authorList>
    </citation>
    <scope>NUCLEOTIDE SEQUENCE [LARGE SCALE GENOMIC DNA]</scope>
    <source>
        <strain evidence="2 3">DSM 105074</strain>
    </source>
</reference>
<comment type="caution">
    <text evidence="2">The sequence shown here is derived from an EMBL/GenBank/DDBJ whole genome shotgun (WGS) entry which is preliminary data.</text>
</comment>